<keyword evidence="5" id="KW-0418">Kinase</keyword>
<dbReference type="GO" id="GO:0000155">
    <property type="term" value="F:phosphorelay sensor kinase activity"/>
    <property type="evidence" value="ECO:0007669"/>
    <property type="project" value="InterPro"/>
</dbReference>
<dbReference type="EC" id="2.7.13.3" evidence="2"/>
<keyword evidence="6" id="KW-0902">Two-component regulatory system</keyword>
<dbReference type="InterPro" id="IPR005467">
    <property type="entry name" value="His_kinase_dom"/>
</dbReference>
<dbReference type="Proteomes" id="UP000235116">
    <property type="component" value="Chromosome"/>
</dbReference>
<dbReference type="RefSeq" id="WP_101893447.1">
    <property type="nucleotide sequence ID" value="NZ_CP022684.1"/>
</dbReference>
<dbReference type="KEGG" id="kak:Kalk_06665"/>
<dbReference type="CDD" id="cd00082">
    <property type="entry name" value="HisKA"/>
    <property type="match status" value="1"/>
</dbReference>
<dbReference type="InterPro" id="IPR036097">
    <property type="entry name" value="HisK_dim/P_sf"/>
</dbReference>
<keyword evidence="3" id="KW-0597">Phosphoprotein</keyword>
<proteinExistence type="predicted"/>
<protein>
    <recommendedName>
        <fullName evidence="2">histidine kinase</fullName>
        <ecNumber evidence="2">2.7.13.3</ecNumber>
    </recommendedName>
</protein>
<dbReference type="InterPro" id="IPR004358">
    <property type="entry name" value="Sig_transdc_His_kin-like_C"/>
</dbReference>
<keyword evidence="9" id="KW-1185">Reference proteome</keyword>
<dbReference type="PANTHER" id="PTHR43711:SF26">
    <property type="entry name" value="SENSOR HISTIDINE KINASE RCSC"/>
    <property type="match status" value="1"/>
</dbReference>
<evidence type="ECO:0000256" key="3">
    <source>
        <dbReference type="ARBA" id="ARBA00022553"/>
    </source>
</evidence>
<dbReference type="PRINTS" id="PR00344">
    <property type="entry name" value="BCTRLSENSOR"/>
</dbReference>
<evidence type="ECO:0000256" key="1">
    <source>
        <dbReference type="ARBA" id="ARBA00000085"/>
    </source>
</evidence>
<gene>
    <name evidence="8" type="ORF">Kalk_06665</name>
</gene>
<accession>A0A2K9LIV6</accession>
<dbReference type="SMART" id="SM00387">
    <property type="entry name" value="HATPase_c"/>
    <property type="match status" value="1"/>
</dbReference>
<dbReference type="InterPro" id="IPR050736">
    <property type="entry name" value="Sensor_HK_Regulatory"/>
</dbReference>
<evidence type="ECO:0000256" key="5">
    <source>
        <dbReference type="ARBA" id="ARBA00022777"/>
    </source>
</evidence>
<dbReference type="Pfam" id="PF02518">
    <property type="entry name" value="HATPase_c"/>
    <property type="match status" value="1"/>
</dbReference>
<dbReference type="InterPro" id="IPR036890">
    <property type="entry name" value="HATPase_C_sf"/>
</dbReference>
<name>A0A2K9LIV6_9GAMM</name>
<dbReference type="Gene3D" id="1.10.287.130">
    <property type="match status" value="1"/>
</dbReference>
<dbReference type="SMART" id="SM00388">
    <property type="entry name" value="HisKA"/>
    <property type="match status" value="1"/>
</dbReference>
<keyword evidence="4" id="KW-0808">Transferase</keyword>
<dbReference type="PANTHER" id="PTHR43711">
    <property type="entry name" value="TWO-COMPONENT HISTIDINE KINASE"/>
    <property type="match status" value="1"/>
</dbReference>
<dbReference type="Pfam" id="PF00512">
    <property type="entry name" value="HisKA"/>
    <property type="match status" value="1"/>
</dbReference>
<evidence type="ECO:0000313" key="8">
    <source>
        <dbReference type="EMBL" id="AUM12111.1"/>
    </source>
</evidence>
<evidence type="ECO:0000259" key="7">
    <source>
        <dbReference type="PROSITE" id="PS50109"/>
    </source>
</evidence>
<dbReference type="OrthoDB" id="9804645at2"/>
<evidence type="ECO:0000256" key="4">
    <source>
        <dbReference type="ARBA" id="ARBA00022679"/>
    </source>
</evidence>
<feature type="domain" description="Histidine kinase" evidence="7">
    <location>
        <begin position="291"/>
        <end position="514"/>
    </location>
</feature>
<organism evidence="8 9">
    <name type="scientific">Ketobacter alkanivorans</name>
    <dbReference type="NCBI Taxonomy" id="1917421"/>
    <lineage>
        <taxon>Bacteria</taxon>
        <taxon>Pseudomonadati</taxon>
        <taxon>Pseudomonadota</taxon>
        <taxon>Gammaproteobacteria</taxon>
        <taxon>Pseudomonadales</taxon>
        <taxon>Ketobacteraceae</taxon>
        <taxon>Ketobacter</taxon>
    </lineage>
</organism>
<dbReference type="InterPro" id="IPR003594">
    <property type="entry name" value="HATPase_dom"/>
</dbReference>
<sequence length="525" mass="58703">MNARFTPQVLMLVEPQTQQELALSELERTLGCHLVSLDGWAAVAQQTQTAPVAMIEITPDNQSLLRHQLQGDFMVRPYEHLILFQRQPGNIDLDPFWQCRLALYVPVFSGYESLYTALDQFFTRQREASLLRQQLNEASDIAMLSMSASSQLGEIIRFLEKSYECSDYDSLGLLLNQTLERLGVSGCGIIEAEDGGMVYFGSEARQDAWQRLMLEMRSKGRFVDLENRTIANFDTVSVMARNMPEAGSEPYGRMKDMLFTLVEGAEARVKTLALERAVAMSEKAKSIFLRVMSHELRTPMNAVLGFSTKLAAKAMGDPFSERELSAVTMVKDNADRLMEMIEDLEDLSRVNVDTEHAKQRVLVADVLAGTFRVSAARAAQKGLHFIGEFSEECLQAELDPMRLNQVVKKLCANALKYTEQGEIRVSVGTEYHTDLGEQLVITVADTGVGMSADRVSQLFRPVSQLYDDYVHHHQGTGLGVTVVKEFVAEMGGEINVTSQEGVGTRFCITLPQFTHHEPTDSVELF</sequence>
<dbReference type="SUPFAM" id="SSF47384">
    <property type="entry name" value="Homodimeric domain of signal transducing histidine kinase"/>
    <property type="match status" value="1"/>
</dbReference>
<dbReference type="InterPro" id="IPR003661">
    <property type="entry name" value="HisK_dim/P_dom"/>
</dbReference>
<dbReference type="Gene3D" id="3.30.565.10">
    <property type="entry name" value="Histidine kinase-like ATPase, C-terminal domain"/>
    <property type="match status" value="1"/>
</dbReference>
<dbReference type="SUPFAM" id="SSF55874">
    <property type="entry name" value="ATPase domain of HSP90 chaperone/DNA topoisomerase II/histidine kinase"/>
    <property type="match status" value="1"/>
</dbReference>
<evidence type="ECO:0000256" key="6">
    <source>
        <dbReference type="ARBA" id="ARBA00023012"/>
    </source>
</evidence>
<reference evidence="9" key="1">
    <citation type="submission" date="2017-08" db="EMBL/GenBank/DDBJ databases">
        <title>Direct submision.</title>
        <authorList>
            <person name="Kim S.-J."/>
            <person name="Rhee S.-K."/>
        </authorList>
    </citation>
    <scope>NUCLEOTIDE SEQUENCE [LARGE SCALE GENOMIC DNA]</scope>
    <source>
        <strain evidence="9">GI5</strain>
    </source>
</reference>
<comment type="catalytic activity">
    <reaction evidence="1">
        <text>ATP + protein L-histidine = ADP + protein N-phospho-L-histidine.</text>
        <dbReference type="EC" id="2.7.13.3"/>
    </reaction>
</comment>
<dbReference type="AlphaFoldDB" id="A0A2K9LIV6"/>
<dbReference type="EMBL" id="CP022684">
    <property type="protein sequence ID" value="AUM12111.1"/>
    <property type="molecule type" value="Genomic_DNA"/>
</dbReference>
<dbReference type="PROSITE" id="PS50109">
    <property type="entry name" value="HIS_KIN"/>
    <property type="match status" value="1"/>
</dbReference>
<evidence type="ECO:0000313" key="9">
    <source>
        <dbReference type="Proteomes" id="UP000235116"/>
    </source>
</evidence>
<evidence type="ECO:0000256" key="2">
    <source>
        <dbReference type="ARBA" id="ARBA00012438"/>
    </source>
</evidence>